<evidence type="ECO:0000313" key="3">
    <source>
        <dbReference type="Proteomes" id="UP000031967"/>
    </source>
</evidence>
<keyword evidence="1" id="KW-1133">Transmembrane helix</keyword>
<dbReference type="RefSeq" id="WP_041047678.1">
    <property type="nucleotide sequence ID" value="NZ_JXAK01000016.1"/>
</dbReference>
<keyword evidence="1" id="KW-0812">Transmembrane</keyword>
<evidence type="ECO:0000313" key="2">
    <source>
        <dbReference type="EMBL" id="KIL40827.1"/>
    </source>
</evidence>
<comment type="caution">
    <text evidence="2">The sequence shown here is derived from an EMBL/GenBank/DDBJ whole genome shotgun (WGS) entry which is preliminary data.</text>
</comment>
<reference evidence="2 3" key="1">
    <citation type="submission" date="2014-12" db="EMBL/GenBank/DDBJ databases">
        <title>Draft genome sequence of Paenibacillus kamchatkensis strain B-2647.</title>
        <authorList>
            <person name="Karlyshev A.V."/>
            <person name="Kudryashova E.B."/>
        </authorList>
    </citation>
    <scope>NUCLEOTIDE SEQUENCE [LARGE SCALE GENOMIC DNA]</scope>
    <source>
        <strain evidence="2 3">VKM B-2647</strain>
    </source>
</reference>
<feature type="transmembrane region" description="Helical" evidence="1">
    <location>
        <begin position="139"/>
        <end position="160"/>
    </location>
</feature>
<feature type="transmembrane region" description="Helical" evidence="1">
    <location>
        <begin position="12"/>
        <end position="33"/>
    </location>
</feature>
<feature type="transmembrane region" description="Helical" evidence="1">
    <location>
        <begin position="180"/>
        <end position="199"/>
    </location>
</feature>
<feature type="transmembrane region" description="Helical" evidence="1">
    <location>
        <begin position="98"/>
        <end position="119"/>
    </location>
</feature>
<dbReference type="Proteomes" id="UP000031967">
    <property type="component" value="Unassembled WGS sequence"/>
</dbReference>
<feature type="transmembrane region" description="Helical" evidence="1">
    <location>
        <begin position="45"/>
        <end position="66"/>
    </location>
</feature>
<dbReference type="EMBL" id="JXAK01000016">
    <property type="protein sequence ID" value="KIL40827.1"/>
    <property type="molecule type" value="Genomic_DNA"/>
</dbReference>
<keyword evidence="3" id="KW-1185">Reference proteome</keyword>
<sequence length="243" mass="26761">MHKRPGTVMLRFAAVYSLALLIGTLLLTINNLVQYQWDLGGLWAFHLKAVLAGDLVFLLLLLGVTYRRMNVALRYFRGDRAVSSRDAFARMQKFPFEIFGGMLVLAFLLSILYHALALWHDETAIKELDVLLAVGGQLLSEMGIAATLAIMLFSAIRGVLRPYCLQLQIAEPESGGTSSILSALILTFVSCFFIAAAQITQYGISSVIGNGRSLRARFSVCRERTAHSLSLFFVCRYGSSGAI</sequence>
<evidence type="ECO:0000256" key="1">
    <source>
        <dbReference type="SAM" id="Phobius"/>
    </source>
</evidence>
<protein>
    <submittedName>
        <fullName evidence="2">Uncharacterized protein</fullName>
    </submittedName>
</protein>
<accession>A0ABR5AKD4</accession>
<name>A0ABR5AKD4_9BACL</name>
<organism evidence="2 3">
    <name type="scientific">Gordoniibacillus kamchatkensis</name>
    <dbReference type="NCBI Taxonomy" id="1590651"/>
    <lineage>
        <taxon>Bacteria</taxon>
        <taxon>Bacillati</taxon>
        <taxon>Bacillota</taxon>
        <taxon>Bacilli</taxon>
        <taxon>Bacillales</taxon>
        <taxon>Paenibacillaceae</taxon>
        <taxon>Gordoniibacillus</taxon>
    </lineage>
</organism>
<keyword evidence="1" id="KW-0472">Membrane</keyword>
<proteinExistence type="predicted"/>
<gene>
    <name evidence="2" type="ORF">SD70_11410</name>
</gene>